<dbReference type="RefSeq" id="WP_021069725.1">
    <property type="nucleotide sequence ID" value="NZ_ATDL01000012.1"/>
</dbReference>
<dbReference type="eggNOG" id="COG3509">
    <property type="taxonomic scope" value="Bacteria"/>
</dbReference>
<name>U2HDR0_9SPHI</name>
<dbReference type="AlphaFoldDB" id="U2HDR0"/>
<dbReference type="SUPFAM" id="SSF53474">
    <property type="entry name" value="alpha/beta-Hydrolases"/>
    <property type="match status" value="1"/>
</dbReference>
<sequence length="346" mass="38677">MQKKIRVGNVRVAMLKLFMIVFIGLWSGCKSSETPEPPIPPPSKIPKDGVFLKRGEGSFTYKGYEPLSNKPITVYYYIPTTGNIDNMPVLFSMHGAERDGTIQRNAWKYLAEANGFVVIAPQYAKAYYSENEYQFGGVFTNTSFTIANAPDKWTYQTIEALFDYYKKETDSKAISYHMFGHSAGGQFVHRFLLAMPDARVDKAVAANPGGWTFPYLNGITGTDNKTYGWPNAVYGSPMSDENYLKKYFAKKLYIQLGQLDIDENDSSLPRDAPANAQGKHRLDRGRFFYEESLRIAGEMQAPIAFQKAEVVDGTHSSLRMVYGGVVSNAADITKLGPNAAFNLLFN</sequence>
<accession>U2HDR0</accession>
<comment type="caution">
    <text evidence="1">The sequence shown here is derived from an EMBL/GenBank/DDBJ whole genome shotgun (WGS) entry which is preliminary data.</text>
</comment>
<proteinExistence type="predicted"/>
<evidence type="ECO:0000313" key="1">
    <source>
        <dbReference type="EMBL" id="ERJ59906.1"/>
    </source>
</evidence>
<organism evidence="1 2">
    <name type="scientific">Sphingobacterium paucimobilis HER1398</name>
    <dbReference type="NCBI Taxonomy" id="1346330"/>
    <lineage>
        <taxon>Bacteria</taxon>
        <taxon>Pseudomonadati</taxon>
        <taxon>Bacteroidota</taxon>
        <taxon>Sphingobacteriia</taxon>
        <taxon>Sphingobacteriales</taxon>
        <taxon>Sphingobacteriaceae</taxon>
        <taxon>Sphingobacterium</taxon>
    </lineage>
</organism>
<dbReference type="Proteomes" id="UP000016584">
    <property type="component" value="Unassembled WGS sequence"/>
</dbReference>
<dbReference type="STRING" id="1346330.M472_14130"/>
<dbReference type="PATRIC" id="fig|1346330.5.peg.1543"/>
<reference evidence="1 2" key="1">
    <citation type="journal article" date="2013" name="Genome Announc.">
        <title>The Draft Genome Sequence of Sphingomonas paucimobilis Strain HER1398 (Proteobacteria), Host to the Giant PAU Phage, Indicates That It Is a Member of the Genus Sphingobacterium (Bacteroidetes).</title>
        <authorList>
            <person name="White R.A.III."/>
            <person name="Suttle C.A."/>
        </authorList>
    </citation>
    <scope>NUCLEOTIDE SEQUENCE [LARGE SCALE GENOMIC DNA]</scope>
    <source>
        <strain evidence="1 2">HER1398</strain>
    </source>
</reference>
<dbReference type="EMBL" id="ATDL01000012">
    <property type="protein sequence ID" value="ERJ59906.1"/>
    <property type="molecule type" value="Genomic_DNA"/>
</dbReference>
<protein>
    <recommendedName>
        <fullName evidence="3">Alpha/beta hydrolase</fullName>
    </recommendedName>
</protein>
<dbReference type="Gene3D" id="3.40.50.1820">
    <property type="entry name" value="alpha/beta hydrolase"/>
    <property type="match status" value="1"/>
</dbReference>
<dbReference type="InterPro" id="IPR029058">
    <property type="entry name" value="AB_hydrolase_fold"/>
</dbReference>
<evidence type="ECO:0008006" key="3">
    <source>
        <dbReference type="Google" id="ProtNLM"/>
    </source>
</evidence>
<dbReference type="PROSITE" id="PS51257">
    <property type="entry name" value="PROKAR_LIPOPROTEIN"/>
    <property type="match status" value="1"/>
</dbReference>
<keyword evidence="2" id="KW-1185">Reference proteome</keyword>
<evidence type="ECO:0000313" key="2">
    <source>
        <dbReference type="Proteomes" id="UP000016584"/>
    </source>
</evidence>
<gene>
    <name evidence="1" type="ORF">M472_14130</name>
</gene>
<dbReference type="OrthoDB" id="1094867at2"/>